<dbReference type="Gene3D" id="2.60.120.200">
    <property type="match status" value="1"/>
</dbReference>
<dbReference type="EMBL" id="LR796587">
    <property type="protein sequence ID" value="CAB4152838.1"/>
    <property type="molecule type" value="Genomic_DNA"/>
</dbReference>
<organism evidence="1">
    <name type="scientific">uncultured Caudovirales phage</name>
    <dbReference type="NCBI Taxonomy" id="2100421"/>
    <lineage>
        <taxon>Viruses</taxon>
        <taxon>Duplodnaviria</taxon>
        <taxon>Heunggongvirae</taxon>
        <taxon>Uroviricota</taxon>
        <taxon>Caudoviricetes</taxon>
        <taxon>Peduoviridae</taxon>
        <taxon>Maltschvirus</taxon>
        <taxon>Maltschvirus maltsch</taxon>
    </lineage>
</organism>
<protein>
    <submittedName>
        <fullName evidence="1">Concanavalin A-like lectin/glucanases superfamily</fullName>
    </submittedName>
</protein>
<accession>A0A6J5N267</accession>
<name>A0A6J5N267_9CAUD</name>
<dbReference type="SUPFAM" id="SSF49899">
    <property type="entry name" value="Concanavalin A-like lectins/glucanases"/>
    <property type="match status" value="1"/>
</dbReference>
<proteinExistence type="predicted"/>
<keyword evidence="1" id="KW-0430">Lectin</keyword>
<dbReference type="GO" id="GO:0030246">
    <property type="term" value="F:carbohydrate binding"/>
    <property type="evidence" value="ECO:0007669"/>
    <property type="project" value="UniProtKB-KW"/>
</dbReference>
<dbReference type="Pfam" id="PF13385">
    <property type="entry name" value="Laminin_G_3"/>
    <property type="match status" value="1"/>
</dbReference>
<dbReference type="InterPro" id="IPR013320">
    <property type="entry name" value="ConA-like_dom_sf"/>
</dbReference>
<gene>
    <name evidence="1" type="ORF">UFOVP618_30</name>
</gene>
<reference evidence="1" key="1">
    <citation type="submission" date="2020-04" db="EMBL/GenBank/DDBJ databases">
        <authorList>
            <person name="Chiriac C."/>
            <person name="Salcher M."/>
            <person name="Ghai R."/>
            <person name="Kavagutti S V."/>
        </authorList>
    </citation>
    <scope>NUCLEOTIDE SEQUENCE</scope>
</reference>
<sequence length="241" mass="26302">MLYGYGILNNHVPTLRAVMRGGGSSNPLNTSLYAVYKAESNANDSLLNYNGTPYGGLTYTTGKSGNAFQFNGTSSYIQIPYNIFSSTVEFSISFWVNFSSLTGNQFLFSNIKVSGGIYKGFGIVKNTANKINLQIYGASSTDIYSITTLNASTWYNIVITRNNLGSNIYINGALDNSDSSSVNPTYYTPQYSQIGAYDNTSSSLSYVTNGIIDELNIWGKQLTATEVTELYNAGVGKFYPY</sequence>
<evidence type="ECO:0000313" key="1">
    <source>
        <dbReference type="EMBL" id="CAB4152838.1"/>
    </source>
</evidence>